<dbReference type="Pfam" id="PF00709">
    <property type="entry name" value="Adenylsucc_synt"/>
    <property type="match status" value="1"/>
</dbReference>
<comment type="subunit">
    <text evidence="1 8">Homodimer.</text>
</comment>
<dbReference type="SMART" id="SM00788">
    <property type="entry name" value="Adenylsucc_synt"/>
    <property type="match status" value="1"/>
</dbReference>
<dbReference type="FunFam" id="3.90.170.10:FF:000001">
    <property type="entry name" value="Adenylosuccinate synthetase"/>
    <property type="match status" value="1"/>
</dbReference>
<dbReference type="Gene3D" id="3.40.440.10">
    <property type="entry name" value="Adenylosuccinate Synthetase, subunit A, domain 1"/>
    <property type="match status" value="1"/>
</dbReference>
<feature type="active site" description="Proton donor" evidence="8">
    <location>
        <position position="40"/>
    </location>
</feature>
<dbReference type="HAMAP" id="MF_00011">
    <property type="entry name" value="Adenylosucc_synth"/>
    <property type="match status" value="1"/>
</dbReference>
<comment type="cofactor">
    <cofactor evidence="8">
        <name>Mg(2+)</name>
        <dbReference type="ChEBI" id="CHEBI:18420"/>
    </cofactor>
    <text evidence="8">Binds 1 Mg(2+) ion per subunit.</text>
</comment>
<comment type="subcellular location">
    <subcellularLocation>
        <location evidence="8">Cytoplasm</location>
    </subcellularLocation>
</comment>
<evidence type="ECO:0000256" key="4">
    <source>
        <dbReference type="ARBA" id="ARBA00022741"/>
    </source>
</evidence>
<evidence type="ECO:0000256" key="5">
    <source>
        <dbReference type="ARBA" id="ARBA00022755"/>
    </source>
</evidence>
<dbReference type="PANTHER" id="PTHR11846:SF0">
    <property type="entry name" value="ADENYLOSUCCINATE SYNTHETASE"/>
    <property type="match status" value="1"/>
</dbReference>
<feature type="binding site" description="in other chain" evidence="8">
    <location>
        <position position="128"/>
    </location>
    <ligand>
        <name>IMP</name>
        <dbReference type="ChEBI" id="CHEBI:58053"/>
        <note>ligand shared between dimeric partners</note>
    </ligand>
</feature>
<feature type="binding site" evidence="8">
    <location>
        <position position="293"/>
    </location>
    <ligand>
        <name>GTP</name>
        <dbReference type="ChEBI" id="CHEBI:37565"/>
    </ligand>
</feature>
<comment type="pathway">
    <text evidence="8 10">Purine metabolism; AMP biosynthesis via de novo pathway; AMP from IMP: step 1/2.</text>
</comment>
<dbReference type="InterPro" id="IPR001114">
    <property type="entry name" value="Adenylosuccinate_synthetase"/>
</dbReference>
<dbReference type="GO" id="GO:0005525">
    <property type="term" value="F:GTP binding"/>
    <property type="evidence" value="ECO:0007669"/>
    <property type="project" value="UniProtKB-UniRule"/>
</dbReference>
<feature type="active site" evidence="9">
    <location>
        <position position="139"/>
    </location>
</feature>
<dbReference type="Gene3D" id="1.10.300.10">
    <property type="entry name" value="Adenylosuccinate Synthetase, subunit A, domain 2"/>
    <property type="match status" value="1"/>
</dbReference>
<dbReference type="PANTHER" id="PTHR11846">
    <property type="entry name" value="ADENYLOSUCCINATE SYNTHETASE"/>
    <property type="match status" value="1"/>
</dbReference>
<dbReference type="FunFam" id="1.10.300.10:FF:000001">
    <property type="entry name" value="Adenylosuccinate synthetase"/>
    <property type="match status" value="1"/>
</dbReference>
<dbReference type="EMBL" id="DSZY01000005">
    <property type="protein sequence ID" value="HGU39753.1"/>
    <property type="molecule type" value="Genomic_DNA"/>
</dbReference>
<feature type="active site" description="Proton acceptor" evidence="8">
    <location>
        <position position="12"/>
    </location>
</feature>
<dbReference type="InterPro" id="IPR042109">
    <property type="entry name" value="Adenylosuccinate_synth_dom1"/>
</dbReference>
<keyword evidence="4 8" id="KW-0547">Nucleotide-binding</keyword>
<dbReference type="NCBIfam" id="NF010355">
    <property type="entry name" value="PRK13783.1"/>
    <property type="match status" value="1"/>
</dbReference>
<dbReference type="SUPFAM" id="SSF52540">
    <property type="entry name" value="P-loop containing nucleoside triphosphate hydrolases"/>
    <property type="match status" value="1"/>
</dbReference>
<feature type="binding site" evidence="8">
    <location>
        <begin position="391"/>
        <end position="393"/>
    </location>
    <ligand>
        <name>GTP</name>
        <dbReference type="ChEBI" id="CHEBI:37565"/>
    </ligand>
</feature>
<dbReference type="CDD" id="cd03108">
    <property type="entry name" value="AdSS"/>
    <property type="match status" value="1"/>
</dbReference>
<evidence type="ECO:0000313" key="11">
    <source>
        <dbReference type="EMBL" id="HGU39753.1"/>
    </source>
</evidence>
<keyword evidence="8" id="KW-0963">Cytoplasm</keyword>
<dbReference type="GO" id="GO:0005737">
    <property type="term" value="C:cytoplasm"/>
    <property type="evidence" value="ECO:0007669"/>
    <property type="project" value="UniProtKB-SubCell"/>
</dbReference>
<evidence type="ECO:0000256" key="10">
    <source>
        <dbReference type="RuleBase" id="RU000520"/>
    </source>
</evidence>
<dbReference type="UniPathway" id="UPA00075">
    <property type="reaction ID" value="UER00335"/>
</dbReference>
<evidence type="ECO:0000256" key="9">
    <source>
        <dbReference type="PROSITE-ProRule" id="PRU10134"/>
    </source>
</evidence>
<feature type="binding site" evidence="8">
    <location>
        <begin position="11"/>
        <end position="17"/>
    </location>
    <ligand>
        <name>GTP</name>
        <dbReference type="ChEBI" id="CHEBI:37565"/>
    </ligand>
</feature>
<comment type="caution">
    <text evidence="11">The sequence shown here is derived from an EMBL/GenBank/DDBJ whole genome shotgun (WGS) entry which is preliminary data.</text>
</comment>
<protein>
    <recommendedName>
        <fullName evidence="8 10">Adenylosuccinate synthetase</fullName>
        <shortName evidence="8">AMPSase</shortName>
        <shortName evidence="8">AdSS</shortName>
        <ecNumber evidence="8 10">6.3.4.4</ecNumber>
    </recommendedName>
    <alternativeName>
        <fullName evidence="8">IMP--aspartate ligase</fullName>
    </alternativeName>
</protein>
<dbReference type="AlphaFoldDB" id="A0A7C4RV82"/>
<feature type="binding site" evidence="8">
    <location>
        <position position="142"/>
    </location>
    <ligand>
        <name>IMP</name>
        <dbReference type="ChEBI" id="CHEBI:58053"/>
        <note>ligand shared between dimeric partners</note>
    </ligand>
</feature>
<proteinExistence type="inferred from homology"/>
<dbReference type="InterPro" id="IPR042111">
    <property type="entry name" value="Adenylosuccinate_synth_dom3"/>
</dbReference>
<dbReference type="GO" id="GO:0044208">
    <property type="term" value="P:'de novo' AMP biosynthetic process"/>
    <property type="evidence" value="ECO:0007669"/>
    <property type="project" value="UniProtKB-UniRule"/>
</dbReference>
<comment type="similarity">
    <text evidence="8 10">Belongs to the adenylosuccinate synthetase family.</text>
</comment>
<evidence type="ECO:0000256" key="8">
    <source>
        <dbReference type="HAMAP-Rule" id="MF_00011"/>
    </source>
</evidence>
<feature type="binding site" evidence="8">
    <location>
        <position position="12"/>
    </location>
    <ligand>
        <name>Mg(2+)</name>
        <dbReference type="ChEBI" id="CHEBI:18420"/>
    </ligand>
</feature>
<feature type="binding site" evidence="8">
    <location>
        <begin position="287"/>
        <end position="293"/>
    </location>
    <ligand>
        <name>substrate</name>
    </ligand>
</feature>
<dbReference type="InterPro" id="IPR027417">
    <property type="entry name" value="P-loop_NTPase"/>
</dbReference>
<feature type="binding site" description="in other chain" evidence="8">
    <location>
        <begin position="37"/>
        <end position="40"/>
    </location>
    <ligand>
        <name>IMP</name>
        <dbReference type="ChEBI" id="CHEBI:58053"/>
        <note>ligand shared between dimeric partners</note>
    </ligand>
</feature>
<comment type="catalytic activity">
    <reaction evidence="8 10">
        <text>IMP + L-aspartate + GTP = N(6)-(1,2-dicarboxyethyl)-AMP + GDP + phosphate + 2 H(+)</text>
        <dbReference type="Rhea" id="RHEA:15753"/>
        <dbReference type="ChEBI" id="CHEBI:15378"/>
        <dbReference type="ChEBI" id="CHEBI:29991"/>
        <dbReference type="ChEBI" id="CHEBI:37565"/>
        <dbReference type="ChEBI" id="CHEBI:43474"/>
        <dbReference type="ChEBI" id="CHEBI:57567"/>
        <dbReference type="ChEBI" id="CHEBI:58053"/>
        <dbReference type="ChEBI" id="CHEBI:58189"/>
        <dbReference type="EC" id="6.3.4.4"/>
    </reaction>
</comment>
<dbReference type="PROSITE" id="PS00513">
    <property type="entry name" value="ADENYLOSUCCIN_SYN_2"/>
    <property type="match status" value="1"/>
</dbReference>
<feature type="binding site" evidence="8">
    <location>
        <begin position="319"/>
        <end position="321"/>
    </location>
    <ligand>
        <name>GTP</name>
        <dbReference type="ChEBI" id="CHEBI:37565"/>
    </ligand>
</feature>
<keyword evidence="2 8" id="KW-0436">Ligase</keyword>
<dbReference type="InterPro" id="IPR018220">
    <property type="entry name" value="Adenylosuccin_syn_GTP-bd"/>
</dbReference>
<keyword evidence="3 8" id="KW-0479">Metal-binding</keyword>
<accession>A0A7C4RV82</accession>
<feature type="binding site" evidence="8">
    <location>
        <begin position="39"/>
        <end position="41"/>
    </location>
    <ligand>
        <name>GTP</name>
        <dbReference type="ChEBI" id="CHEBI:37565"/>
    </ligand>
</feature>
<feature type="binding site" description="in other chain" evidence="8">
    <location>
        <position position="291"/>
    </location>
    <ligand>
        <name>IMP</name>
        <dbReference type="ChEBI" id="CHEBI:58053"/>
        <note>ligand shared between dimeric partners</note>
    </ligand>
</feature>
<dbReference type="NCBIfam" id="NF002223">
    <property type="entry name" value="PRK01117.1"/>
    <property type="match status" value="1"/>
</dbReference>
<reference evidence="11" key="1">
    <citation type="journal article" date="2020" name="mSystems">
        <title>Genome- and Community-Level Interaction Insights into Carbon Utilization and Element Cycling Functions of Hydrothermarchaeota in Hydrothermal Sediment.</title>
        <authorList>
            <person name="Zhou Z."/>
            <person name="Liu Y."/>
            <person name="Xu W."/>
            <person name="Pan J."/>
            <person name="Luo Z.H."/>
            <person name="Li M."/>
        </authorList>
    </citation>
    <scope>NUCLEOTIDE SEQUENCE [LARGE SCALE GENOMIC DNA]</scope>
    <source>
        <strain evidence="11">SpSt-609</strain>
    </source>
</reference>
<feature type="binding site" evidence="8">
    <location>
        <position position="39"/>
    </location>
    <ligand>
        <name>Mg(2+)</name>
        <dbReference type="ChEBI" id="CHEBI:18420"/>
    </ligand>
</feature>
<evidence type="ECO:0000256" key="2">
    <source>
        <dbReference type="ARBA" id="ARBA00022598"/>
    </source>
</evidence>
<dbReference type="Gene3D" id="3.90.170.10">
    <property type="entry name" value="Adenylosuccinate Synthetase, subunit A, domain 3"/>
    <property type="match status" value="1"/>
</dbReference>
<comment type="function">
    <text evidence="8">Plays an important role in the de novo pathway of purine nucleotide biosynthesis. Catalyzes the first committed step in the biosynthesis of AMP from IMP.</text>
</comment>
<dbReference type="GO" id="GO:0004019">
    <property type="term" value="F:adenylosuccinate synthase activity"/>
    <property type="evidence" value="ECO:0007669"/>
    <property type="project" value="UniProtKB-UniRule"/>
</dbReference>
<keyword evidence="6 8" id="KW-0460">Magnesium</keyword>
<evidence type="ECO:0000256" key="3">
    <source>
        <dbReference type="ARBA" id="ARBA00022723"/>
    </source>
</evidence>
<dbReference type="NCBIfam" id="TIGR00184">
    <property type="entry name" value="purA"/>
    <property type="match status" value="1"/>
</dbReference>
<keyword evidence="7 8" id="KW-0342">GTP-binding</keyword>
<evidence type="ECO:0000256" key="7">
    <source>
        <dbReference type="ARBA" id="ARBA00023134"/>
    </source>
</evidence>
<dbReference type="GO" id="GO:0000287">
    <property type="term" value="F:magnesium ion binding"/>
    <property type="evidence" value="ECO:0007669"/>
    <property type="project" value="UniProtKB-UniRule"/>
</dbReference>
<dbReference type="EC" id="6.3.4.4" evidence="8 10"/>
<dbReference type="PROSITE" id="PS01266">
    <property type="entry name" value="ADENYLOSUCCIN_SYN_1"/>
    <property type="match status" value="1"/>
</dbReference>
<organism evidence="11">
    <name type="scientific">Fervidobacterium thailandense</name>
    <dbReference type="NCBI Taxonomy" id="1008305"/>
    <lineage>
        <taxon>Bacteria</taxon>
        <taxon>Thermotogati</taxon>
        <taxon>Thermotogota</taxon>
        <taxon>Thermotogae</taxon>
        <taxon>Thermotogales</taxon>
        <taxon>Fervidobacteriaceae</taxon>
        <taxon>Fervidobacterium</taxon>
    </lineage>
</organism>
<feature type="binding site" description="in other chain" evidence="8">
    <location>
        <position position="213"/>
    </location>
    <ligand>
        <name>IMP</name>
        <dbReference type="ChEBI" id="CHEBI:58053"/>
        <note>ligand shared between dimeric partners</note>
    </ligand>
</feature>
<keyword evidence="5 8" id="KW-0658">Purine biosynthesis</keyword>
<feature type="binding site" description="in other chain" evidence="8">
    <location>
        <position position="228"/>
    </location>
    <ligand>
        <name>IMP</name>
        <dbReference type="ChEBI" id="CHEBI:58053"/>
        <note>ligand shared between dimeric partners</note>
    </ligand>
</feature>
<gene>
    <name evidence="8" type="primary">purA</name>
    <name evidence="11" type="ORF">ENT77_00920</name>
</gene>
<evidence type="ECO:0000256" key="1">
    <source>
        <dbReference type="ARBA" id="ARBA00011738"/>
    </source>
</evidence>
<sequence length="402" mass="45049">MNAVIFGLQWGDEGKGKITTKLSRDFDFVVRYSGGSNAGHTVEYPDFKLIHHLVPSFDVRANVKGYISNGVVVDLGVLKREIEELMSKGIEVENRLFISNLCHVVLPFHKLLDEKLESVKGSKAVGTTKRGIGPSYADKAHRVGLRLCDFENEIILDEKLEFIAMFYESVYDISDISFDEVLHDYQYISKFVISPIQFRKDYRDASLLFEGTQGVLLDVDVGTYPYVTSSYCSTSGVEAGFGFPVTVDKKIGVFKAYLTRVGEGPFPTELYGSEGEVLRRVGGEYGATTGRPRRCGWLDLPLLRYAIEVSGCDEMIITKADVLSGFEYVKVGVNYRLAGRKLEMPYNLQVLSEVEVDYVKLPGWKNLEDSNFDGFLKFIESEVGCKITMVSTGPRVDDIVER</sequence>
<dbReference type="InterPro" id="IPR042110">
    <property type="entry name" value="Adenylosuccinate_synth_dom2"/>
</dbReference>
<evidence type="ECO:0000256" key="6">
    <source>
        <dbReference type="ARBA" id="ARBA00022842"/>
    </source>
</evidence>
<dbReference type="GO" id="GO:0046040">
    <property type="term" value="P:IMP metabolic process"/>
    <property type="evidence" value="ECO:0007669"/>
    <property type="project" value="TreeGrafter"/>
</dbReference>
<dbReference type="InterPro" id="IPR033128">
    <property type="entry name" value="Adenylosuccin_syn_Lys_AS"/>
</dbReference>
<name>A0A7C4RV82_9BACT</name>
<feature type="binding site" description="in other chain" evidence="8">
    <location>
        <begin position="12"/>
        <end position="15"/>
    </location>
    <ligand>
        <name>IMP</name>
        <dbReference type="ChEBI" id="CHEBI:58053"/>
        <note>ligand shared between dimeric partners</note>
    </ligand>
</feature>